<dbReference type="Proteomes" id="UP000240572">
    <property type="component" value="Unassembled WGS sequence"/>
</dbReference>
<name>A0A2P8CZR4_9BACT</name>
<dbReference type="EMBL" id="PYGD01000008">
    <property type="protein sequence ID" value="PSK90452.1"/>
    <property type="molecule type" value="Genomic_DNA"/>
</dbReference>
<keyword evidence="3" id="KW-1185">Reference proteome</keyword>
<dbReference type="RefSeq" id="WP_181358529.1">
    <property type="nucleotide sequence ID" value="NZ_PYGD01000008.1"/>
</dbReference>
<evidence type="ECO:0000256" key="1">
    <source>
        <dbReference type="SAM" id="Phobius"/>
    </source>
</evidence>
<sequence length="53" mass="6086">MKKFLLSLLPMRWYLLFATAMMGWLGYANYTGWRLFSSGNQQQWSASGPGGHK</sequence>
<comment type="caution">
    <text evidence="2">The sequence shown here is derived from an EMBL/GenBank/DDBJ whole genome shotgun (WGS) entry which is preliminary data.</text>
</comment>
<protein>
    <submittedName>
        <fullName evidence="2">Uncharacterized protein</fullName>
    </submittedName>
</protein>
<keyword evidence="1" id="KW-0472">Membrane</keyword>
<evidence type="ECO:0000313" key="2">
    <source>
        <dbReference type="EMBL" id="PSK90452.1"/>
    </source>
</evidence>
<evidence type="ECO:0000313" key="3">
    <source>
        <dbReference type="Proteomes" id="UP000240572"/>
    </source>
</evidence>
<gene>
    <name evidence="2" type="ORF">B0I18_108183</name>
</gene>
<organism evidence="2 3">
    <name type="scientific">Taibaiella chishuiensis</name>
    <dbReference type="NCBI Taxonomy" id="1434707"/>
    <lineage>
        <taxon>Bacteria</taxon>
        <taxon>Pseudomonadati</taxon>
        <taxon>Bacteroidota</taxon>
        <taxon>Chitinophagia</taxon>
        <taxon>Chitinophagales</taxon>
        <taxon>Chitinophagaceae</taxon>
        <taxon>Taibaiella</taxon>
    </lineage>
</organism>
<keyword evidence="1" id="KW-0812">Transmembrane</keyword>
<reference evidence="2 3" key="1">
    <citation type="submission" date="2018-03" db="EMBL/GenBank/DDBJ databases">
        <title>Genomic Encyclopedia of Type Strains, Phase III (KMG-III): the genomes of soil and plant-associated and newly described type strains.</title>
        <authorList>
            <person name="Whitman W."/>
        </authorList>
    </citation>
    <scope>NUCLEOTIDE SEQUENCE [LARGE SCALE GENOMIC DNA]</scope>
    <source>
        <strain evidence="2 3">CGMCC 1.12700</strain>
    </source>
</reference>
<keyword evidence="1" id="KW-1133">Transmembrane helix</keyword>
<proteinExistence type="predicted"/>
<dbReference type="AlphaFoldDB" id="A0A2P8CZR4"/>
<feature type="transmembrane region" description="Helical" evidence="1">
    <location>
        <begin position="12"/>
        <end position="30"/>
    </location>
</feature>
<accession>A0A2P8CZR4</accession>